<keyword evidence="4" id="KW-1185">Reference proteome</keyword>
<dbReference type="AlphaFoldDB" id="A0A072TQL5"/>
<gene>
    <name evidence="2" type="ordered locus">MTR_8g040975</name>
</gene>
<dbReference type="PaxDb" id="3880-AES62781"/>
<evidence type="ECO:0000313" key="2">
    <source>
        <dbReference type="EMBL" id="KEH19143.1"/>
    </source>
</evidence>
<proteinExistence type="predicted"/>
<sequence length="278" mass="32003">MSWYGSLTDEFIFDMLLFCELRYGREYSRGDMYAVSHKDAKGKFVNEYARQKAELLQVEMQNTQCENEAFFKVFGKEHAGYVRSMGLGITPSRISSHSTRSASSSIEANEKMLKMQAEIDSLKEKASQVDFLKAQVAFLMQMQVQNSRDKELATVASPLKNPCESLHLRRLASVAVPFEAVGAARINFHSTSSELALLQRNAELEAEIKKLRKEVLEQKLLLLKYKSTSEAQLEEARTREEWLIKSNEEFKQEMNKKADETQKMMQQMMEMIQRQAQP</sequence>
<feature type="coiled-coil region" evidence="1">
    <location>
        <begin position="194"/>
        <end position="221"/>
    </location>
</feature>
<accession>A0A072TQL5</accession>
<evidence type="ECO:0000313" key="3">
    <source>
        <dbReference type="EnsemblPlants" id="KEH19143"/>
    </source>
</evidence>
<reference evidence="2 4" key="1">
    <citation type="journal article" date="2011" name="Nature">
        <title>The Medicago genome provides insight into the evolution of rhizobial symbioses.</title>
        <authorList>
            <person name="Young N.D."/>
            <person name="Debelle F."/>
            <person name="Oldroyd G.E."/>
            <person name="Geurts R."/>
            <person name="Cannon S.B."/>
            <person name="Udvardi M.K."/>
            <person name="Benedito V.A."/>
            <person name="Mayer K.F."/>
            <person name="Gouzy J."/>
            <person name="Schoof H."/>
            <person name="Van de Peer Y."/>
            <person name="Proost S."/>
            <person name="Cook D.R."/>
            <person name="Meyers B.C."/>
            <person name="Spannagl M."/>
            <person name="Cheung F."/>
            <person name="De Mita S."/>
            <person name="Krishnakumar V."/>
            <person name="Gundlach H."/>
            <person name="Zhou S."/>
            <person name="Mudge J."/>
            <person name="Bharti A.K."/>
            <person name="Murray J.D."/>
            <person name="Naoumkina M.A."/>
            <person name="Rosen B."/>
            <person name="Silverstein K.A."/>
            <person name="Tang H."/>
            <person name="Rombauts S."/>
            <person name="Zhao P.X."/>
            <person name="Zhou P."/>
            <person name="Barbe V."/>
            <person name="Bardou P."/>
            <person name="Bechner M."/>
            <person name="Bellec A."/>
            <person name="Berger A."/>
            <person name="Berges H."/>
            <person name="Bidwell S."/>
            <person name="Bisseling T."/>
            <person name="Choisne N."/>
            <person name="Couloux A."/>
            <person name="Denny R."/>
            <person name="Deshpande S."/>
            <person name="Dai X."/>
            <person name="Doyle J.J."/>
            <person name="Dudez A.M."/>
            <person name="Farmer A.D."/>
            <person name="Fouteau S."/>
            <person name="Franken C."/>
            <person name="Gibelin C."/>
            <person name="Gish J."/>
            <person name="Goldstein S."/>
            <person name="Gonzalez A.J."/>
            <person name="Green P.J."/>
            <person name="Hallab A."/>
            <person name="Hartog M."/>
            <person name="Hua A."/>
            <person name="Humphray S.J."/>
            <person name="Jeong D.H."/>
            <person name="Jing Y."/>
            <person name="Jocker A."/>
            <person name="Kenton S.M."/>
            <person name="Kim D.J."/>
            <person name="Klee K."/>
            <person name="Lai H."/>
            <person name="Lang C."/>
            <person name="Lin S."/>
            <person name="Macmil S.L."/>
            <person name="Magdelenat G."/>
            <person name="Matthews L."/>
            <person name="McCorrison J."/>
            <person name="Monaghan E.L."/>
            <person name="Mun J.H."/>
            <person name="Najar F.Z."/>
            <person name="Nicholson C."/>
            <person name="Noirot C."/>
            <person name="O'Bleness M."/>
            <person name="Paule C.R."/>
            <person name="Poulain J."/>
            <person name="Prion F."/>
            <person name="Qin B."/>
            <person name="Qu C."/>
            <person name="Retzel E.F."/>
            <person name="Riddle C."/>
            <person name="Sallet E."/>
            <person name="Samain S."/>
            <person name="Samson N."/>
            <person name="Sanders I."/>
            <person name="Saurat O."/>
            <person name="Scarpelli C."/>
            <person name="Schiex T."/>
            <person name="Segurens B."/>
            <person name="Severin A.J."/>
            <person name="Sherrier D.J."/>
            <person name="Shi R."/>
            <person name="Sims S."/>
            <person name="Singer S.R."/>
            <person name="Sinharoy S."/>
            <person name="Sterck L."/>
            <person name="Viollet A."/>
            <person name="Wang B.B."/>
            <person name="Wang K."/>
            <person name="Wang M."/>
            <person name="Wang X."/>
            <person name="Warfsmann J."/>
            <person name="Weissenbach J."/>
            <person name="White D.D."/>
            <person name="White J.D."/>
            <person name="Wiley G.B."/>
            <person name="Wincker P."/>
            <person name="Xing Y."/>
            <person name="Yang L."/>
            <person name="Yao Z."/>
            <person name="Ying F."/>
            <person name="Zhai J."/>
            <person name="Zhou L."/>
            <person name="Zuber A."/>
            <person name="Denarie J."/>
            <person name="Dixon R.A."/>
            <person name="May G.D."/>
            <person name="Schwartz D.C."/>
            <person name="Rogers J."/>
            <person name="Quetier F."/>
            <person name="Town C.D."/>
            <person name="Roe B.A."/>
        </authorList>
    </citation>
    <scope>NUCLEOTIDE SEQUENCE [LARGE SCALE GENOMIC DNA]</scope>
    <source>
        <strain evidence="2">A17</strain>
        <strain evidence="3 4">cv. Jemalong A17</strain>
    </source>
</reference>
<evidence type="ECO:0000313" key="4">
    <source>
        <dbReference type="Proteomes" id="UP000002051"/>
    </source>
</evidence>
<protein>
    <submittedName>
        <fullName evidence="2 3">Uncharacterized protein</fullName>
    </submittedName>
</protein>
<dbReference type="HOGENOM" id="CLU_1002456_0_0_1"/>
<evidence type="ECO:0000256" key="1">
    <source>
        <dbReference type="SAM" id="Coils"/>
    </source>
</evidence>
<keyword evidence="1" id="KW-0175">Coiled coil</keyword>
<reference evidence="2 4" key="2">
    <citation type="journal article" date="2014" name="BMC Genomics">
        <title>An improved genome release (version Mt4.0) for the model legume Medicago truncatula.</title>
        <authorList>
            <person name="Tang H."/>
            <person name="Krishnakumar V."/>
            <person name="Bidwell S."/>
            <person name="Rosen B."/>
            <person name="Chan A."/>
            <person name="Zhou S."/>
            <person name="Gentzbittel L."/>
            <person name="Childs K.L."/>
            <person name="Yandell M."/>
            <person name="Gundlach H."/>
            <person name="Mayer K.F."/>
            <person name="Schwartz D.C."/>
            <person name="Town C.D."/>
        </authorList>
    </citation>
    <scope>GENOME REANNOTATION</scope>
    <source>
        <strain evidence="2">A17</strain>
        <strain evidence="3 4">cv. Jemalong A17</strain>
    </source>
</reference>
<name>A0A072TQL5_MEDTR</name>
<organism evidence="2 4">
    <name type="scientific">Medicago truncatula</name>
    <name type="common">Barrel medic</name>
    <name type="synonym">Medicago tribuloides</name>
    <dbReference type="NCBI Taxonomy" id="3880"/>
    <lineage>
        <taxon>Eukaryota</taxon>
        <taxon>Viridiplantae</taxon>
        <taxon>Streptophyta</taxon>
        <taxon>Embryophyta</taxon>
        <taxon>Tracheophyta</taxon>
        <taxon>Spermatophyta</taxon>
        <taxon>Magnoliopsida</taxon>
        <taxon>eudicotyledons</taxon>
        <taxon>Gunneridae</taxon>
        <taxon>Pentapetalae</taxon>
        <taxon>rosids</taxon>
        <taxon>fabids</taxon>
        <taxon>Fabales</taxon>
        <taxon>Fabaceae</taxon>
        <taxon>Papilionoideae</taxon>
        <taxon>50 kb inversion clade</taxon>
        <taxon>NPAAA clade</taxon>
        <taxon>Hologalegina</taxon>
        <taxon>IRL clade</taxon>
        <taxon>Trifolieae</taxon>
        <taxon>Medicago</taxon>
    </lineage>
</organism>
<dbReference type="EnsemblPlants" id="KEH19143">
    <property type="protein sequence ID" value="KEH19143"/>
    <property type="gene ID" value="MTR_8g040975"/>
</dbReference>
<dbReference type="Proteomes" id="UP000002051">
    <property type="component" value="Chromosome 8"/>
</dbReference>
<dbReference type="EMBL" id="CM001224">
    <property type="protein sequence ID" value="KEH19143.1"/>
    <property type="molecule type" value="Genomic_DNA"/>
</dbReference>
<reference evidence="3" key="3">
    <citation type="submission" date="2015-04" db="UniProtKB">
        <authorList>
            <consortium name="EnsemblPlants"/>
        </authorList>
    </citation>
    <scope>IDENTIFICATION</scope>
    <source>
        <strain evidence="3">cv. Jemalong A17</strain>
    </source>
</reference>